<evidence type="ECO:0000313" key="3">
    <source>
        <dbReference type="EMBL" id="EEH51179.1"/>
    </source>
</evidence>
<accession>C1NA44</accession>
<keyword evidence="4" id="KW-1185">Reference proteome</keyword>
<gene>
    <name evidence="3" type="ORF">MICPUCDRAFT_54755</name>
</gene>
<evidence type="ECO:0000256" key="2">
    <source>
        <dbReference type="SAM" id="MobiDB-lite"/>
    </source>
</evidence>
<dbReference type="EMBL" id="GG663752">
    <property type="protein sequence ID" value="EEH51179.1"/>
    <property type="molecule type" value="Genomic_DNA"/>
</dbReference>
<feature type="region of interest" description="Disordered" evidence="2">
    <location>
        <begin position="1"/>
        <end position="21"/>
    </location>
</feature>
<organism evidence="4">
    <name type="scientific">Micromonas pusilla (strain CCMP1545)</name>
    <name type="common">Picoplanktonic green alga</name>
    <dbReference type="NCBI Taxonomy" id="564608"/>
    <lineage>
        <taxon>Eukaryota</taxon>
        <taxon>Viridiplantae</taxon>
        <taxon>Chlorophyta</taxon>
        <taxon>Mamiellophyceae</taxon>
        <taxon>Mamiellales</taxon>
        <taxon>Mamiellaceae</taxon>
        <taxon>Micromonas</taxon>
    </lineage>
</organism>
<proteinExistence type="predicted"/>
<evidence type="ECO:0000256" key="1">
    <source>
        <dbReference type="ARBA" id="ARBA00023284"/>
    </source>
</evidence>
<dbReference type="AlphaFoldDB" id="C1NA44"/>
<protein>
    <submittedName>
        <fullName evidence="3">Predicted protein</fullName>
    </submittedName>
</protein>
<evidence type="ECO:0000313" key="4">
    <source>
        <dbReference type="Proteomes" id="UP000001876"/>
    </source>
</evidence>
<dbReference type="GeneID" id="9690286"/>
<dbReference type="KEGG" id="mpp:MICPUCDRAFT_54755"/>
<sequence>MVQEREGDGATSARDGSFEVTHEDDTVLFSKLKEGRLPRPEEILEALEKKFEADGVDAMGGGGLGGAGCG</sequence>
<dbReference type="InterPro" id="IPR011893">
    <property type="entry name" value="Selenoprotein_Rdx-typ"/>
</dbReference>
<dbReference type="Pfam" id="PF10262">
    <property type="entry name" value="Rdx"/>
    <property type="match status" value="1"/>
</dbReference>
<reference evidence="3 4" key="1">
    <citation type="journal article" date="2009" name="Science">
        <title>Green evolution and dynamic adaptations revealed by genomes of the marine picoeukaryotes Micromonas.</title>
        <authorList>
            <person name="Worden A.Z."/>
            <person name="Lee J.H."/>
            <person name="Mock T."/>
            <person name="Rouze P."/>
            <person name="Simmons M.P."/>
            <person name="Aerts A.L."/>
            <person name="Allen A.E."/>
            <person name="Cuvelier M.L."/>
            <person name="Derelle E."/>
            <person name="Everett M.V."/>
            <person name="Foulon E."/>
            <person name="Grimwood J."/>
            <person name="Gundlach H."/>
            <person name="Henrissat B."/>
            <person name="Napoli C."/>
            <person name="McDonald S.M."/>
            <person name="Parker M.S."/>
            <person name="Rombauts S."/>
            <person name="Salamov A."/>
            <person name="Von Dassow P."/>
            <person name="Badger J.H."/>
            <person name="Coutinho P.M."/>
            <person name="Demir E."/>
            <person name="Dubchak I."/>
            <person name="Gentemann C."/>
            <person name="Eikrem W."/>
            <person name="Gready J.E."/>
            <person name="John U."/>
            <person name="Lanier W."/>
            <person name="Lindquist E.A."/>
            <person name="Lucas S."/>
            <person name="Mayer K.F."/>
            <person name="Moreau H."/>
            <person name="Not F."/>
            <person name="Otillar R."/>
            <person name="Panaud O."/>
            <person name="Pangilinan J."/>
            <person name="Paulsen I."/>
            <person name="Piegu B."/>
            <person name="Poliakov A."/>
            <person name="Robbens S."/>
            <person name="Schmutz J."/>
            <person name="Toulza E."/>
            <person name="Wyss T."/>
            <person name="Zelensky A."/>
            <person name="Zhou K."/>
            <person name="Armbrust E.V."/>
            <person name="Bhattacharya D."/>
            <person name="Goodenough U.W."/>
            <person name="Van de Peer Y."/>
            <person name="Grigoriev I.V."/>
        </authorList>
    </citation>
    <scope>NUCLEOTIDE SEQUENCE [LARGE SCALE GENOMIC DNA]</scope>
    <source>
        <strain evidence="3 4">CCMP1545</strain>
    </source>
</reference>
<dbReference type="OrthoDB" id="60822at2759"/>
<name>C1NA44_MICPC</name>
<dbReference type="Gene3D" id="3.40.30.10">
    <property type="entry name" value="Glutaredoxin"/>
    <property type="match status" value="1"/>
</dbReference>
<dbReference type="Proteomes" id="UP000001876">
    <property type="component" value="Unassembled WGS sequence"/>
</dbReference>
<dbReference type="RefSeq" id="XP_003064845.1">
    <property type="nucleotide sequence ID" value="XM_003064799.1"/>
</dbReference>
<keyword evidence="1" id="KW-0676">Redox-active center</keyword>